<dbReference type="PANTHER" id="PTHR46704:SF9">
    <property type="entry name" value="BHLH DOMAIN-CONTAINING PROTEIN"/>
    <property type="match status" value="1"/>
</dbReference>
<protein>
    <recommendedName>
        <fullName evidence="3">Tesmin/TSO1-like CXC domain-containing protein</fullName>
    </recommendedName>
</protein>
<keyword evidence="2" id="KW-1185">Reference proteome</keyword>
<evidence type="ECO:0000313" key="1">
    <source>
        <dbReference type="EMBL" id="KAG0710562.1"/>
    </source>
</evidence>
<gene>
    <name evidence="1" type="ORF">GWK47_022565</name>
</gene>
<dbReference type="Proteomes" id="UP000770661">
    <property type="component" value="Unassembled WGS sequence"/>
</dbReference>
<sequence>MYTLETRKDASQKGQTIKADRLLFQRLHVAQDSGRDIDLKSLLSHELTPVPLSLADTAGRRRPTNKAALGKILEDGVNVEVVPKSSLKTCFIIAGQALVQAIGKPMGSKSFGDLADVFNASVFSHFNEHSSRVDVVFDRYRITSIKSGTRERREGRVRSIRHKIDSREIRLPANWKQFMDLPENKANLTKFLSDQMMLEVKKNRPTYELITAGGFEEETKVASSQRSDVEQLHSSHEEADTRIILHAKAAYINGYERIIVSCKDTDVLVLLTHFAGQLSEELWMRTGTRQERRYVAVHDIQLTPTMQRNIQVYHAITGCDTVSQPIGHGKKTTWKVFQQHGALLDDLGRGTLSESTIRSVEEFFCRIYSPASDETTIINDVRYRMFQKGTTDQEKLPPCRKCLEQHIKRAHHQAQVWFQADVPIPEIESPIGSGCYEGCYEETTPTHQYGRSSANEVTGIVCCKCKNCATSRCSCRAKNLKCIAACTCNNGVCHNPYSVAIEPDSK</sequence>
<dbReference type="EMBL" id="JACEEZ010024090">
    <property type="protein sequence ID" value="KAG0710562.1"/>
    <property type="molecule type" value="Genomic_DNA"/>
</dbReference>
<organism evidence="1 2">
    <name type="scientific">Chionoecetes opilio</name>
    <name type="common">Atlantic snow crab</name>
    <name type="synonym">Cancer opilio</name>
    <dbReference type="NCBI Taxonomy" id="41210"/>
    <lineage>
        <taxon>Eukaryota</taxon>
        <taxon>Metazoa</taxon>
        <taxon>Ecdysozoa</taxon>
        <taxon>Arthropoda</taxon>
        <taxon>Crustacea</taxon>
        <taxon>Multicrustacea</taxon>
        <taxon>Malacostraca</taxon>
        <taxon>Eumalacostraca</taxon>
        <taxon>Eucarida</taxon>
        <taxon>Decapoda</taxon>
        <taxon>Pleocyemata</taxon>
        <taxon>Brachyura</taxon>
        <taxon>Eubrachyura</taxon>
        <taxon>Majoidea</taxon>
        <taxon>Majidae</taxon>
        <taxon>Chionoecetes</taxon>
    </lineage>
</organism>
<dbReference type="PANTHER" id="PTHR46704">
    <property type="entry name" value="CXC DOMAIN-CONTAINING PROTEIN-RELATED"/>
    <property type="match status" value="1"/>
</dbReference>
<proteinExistence type="predicted"/>
<comment type="caution">
    <text evidence="1">The sequence shown here is derived from an EMBL/GenBank/DDBJ whole genome shotgun (WGS) entry which is preliminary data.</text>
</comment>
<reference evidence="1" key="1">
    <citation type="submission" date="2020-07" db="EMBL/GenBank/DDBJ databases">
        <title>The High-quality genome of the commercially important snow crab, Chionoecetes opilio.</title>
        <authorList>
            <person name="Jeong J.-H."/>
            <person name="Ryu S."/>
        </authorList>
    </citation>
    <scope>NUCLEOTIDE SEQUENCE</scope>
    <source>
        <strain evidence="1">MADBK_172401_WGS</strain>
        <tissue evidence="1">Digestive gland</tissue>
    </source>
</reference>
<evidence type="ECO:0008006" key="3">
    <source>
        <dbReference type="Google" id="ProtNLM"/>
    </source>
</evidence>
<name>A0A8J4XMR1_CHIOP</name>
<accession>A0A8J4XMR1</accession>
<dbReference type="AlphaFoldDB" id="A0A8J4XMR1"/>
<dbReference type="OrthoDB" id="8120493at2759"/>
<evidence type="ECO:0000313" key="2">
    <source>
        <dbReference type="Proteomes" id="UP000770661"/>
    </source>
</evidence>